<name>A0ABQ2ULX5_9PSEU</name>
<keyword evidence="6" id="KW-0119">Carbohydrate metabolism</keyword>
<accession>A0ABQ2ULX5</accession>
<comment type="caution">
    <text evidence="11">The sequence shown here is derived from an EMBL/GenBank/DDBJ whole genome shotgun (WGS) entry which is preliminary data.</text>
</comment>
<feature type="active site" description="Nucleophile" evidence="9">
    <location>
        <position position="350"/>
    </location>
</feature>
<proteinExistence type="inferred from homology"/>
<keyword evidence="7 10" id="KW-0326">Glycosidase</keyword>
<evidence type="ECO:0000256" key="10">
    <source>
        <dbReference type="RuleBase" id="RU361175"/>
    </source>
</evidence>
<dbReference type="PANTHER" id="PTHR10353:SF36">
    <property type="entry name" value="LP05116P"/>
    <property type="match status" value="1"/>
</dbReference>
<reference evidence="12" key="1">
    <citation type="journal article" date="2019" name="Int. J. Syst. Evol. Microbiol.">
        <title>The Global Catalogue of Microorganisms (GCM) 10K type strain sequencing project: providing services to taxonomists for standard genome sequencing and annotation.</title>
        <authorList>
            <consortium name="The Broad Institute Genomics Platform"/>
            <consortium name="The Broad Institute Genome Sequencing Center for Infectious Disease"/>
            <person name="Wu L."/>
            <person name="Ma J."/>
        </authorList>
    </citation>
    <scope>NUCLEOTIDE SEQUENCE [LARGE SCALE GENOMIC DNA]</scope>
    <source>
        <strain evidence="12">JCM 3296</strain>
    </source>
</reference>
<evidence type="ECO:0000256" key="1">
    <source>
        <dbReference type="ARBA" id="ARBA00000448"/>
    </source>
</evidence>
<dbReference type="NCBIfam" id="TIGR03356">
    <property type="entry name" value="BGL"/>
    <property type="match status" value="1"/>
</dbReference>
<evidence type="ECO:0000256" key="2">
    <source>
        <dbReference type="ARBA" id="ARBA00010838"/>
    </source>
</evidence>
<dbReference type="PROSITE" id="PS00572">
    <property type="entry name" value="GLYCOSYL_HYDROL_F1_1"/>
    <property type="match status" value="1"/>
</dbReference>
<dbReference type="Pfam" id="PF00232">
    <property type="entry name" value="Glyco_hydro_1"/>
    <property type="match status" value="1"/>
</dbReference>
<dbReference type="Proteomes" id="UP000649573">
    <property type="component" value="Unassembled WGS sequence"/>
</dbReference>
<dbReference type="InterPro" id="IPR018120">
    <property type="entry name" value="Glyco_hydro_1_AS"/>
</dbReference>
<keyword evidence="12" id="KW-1185">Reference proteome</keyword>
<keyword evidence="5" id="KW-0136">Cellulose degradation</keyword>
<keyword evidence="8" id="KW-0624">Polysaccharide degradation</keyword>
<evidence type="ECO:0000256" key="3">
    <source>
        <dbReference type="ARBA" id="ARBA00012744"/>
    </source>
</evidence>
<dbReference type="InterPro" id="IPR033132">
    <property type="entry name" value="GH_1_N_CS"/>
</dbReference>
<comment type="similarity">
    <text evidence="2 10">Belongs to the glycosyl hydrolase 1 family.</text>
</comment>
<dbReference type="InterPro" id="IPR017853">
    <property type="entry name" value="GH"/>
</dbReference>
<dbReference type="EC" id="3.2.1.21" evidence="3 10"/>
<evidence type="ECO:0000256" key="7">
    <source>
        <dbReference type="ARBA" id="ARBA00023295"/>
    </source>
</evidence>
<evidence type="ECO:0000256" key="9">
    <source>
        <dbReference type="PROSITE-ProRule" id="PRU10055"/>
    </source>
</evidence>
<dbReference type="RefSeq" id="WP_189255215.1">
    <property type="nucleotide sequence ID" value="NZ_BMRE01000016.1"/>
</dbReference>
<evidence type="ECO:0000256" key="8">
    <source>
        <dbReference type="ARBA" id="ARBA00023326"/>
    </source>
</evidence>
<evidence type="ECO:0000313" key="12">
    <source>
        <dbReference type="Proteomes" id="UP000649573"/>
    </source>
</evidence>
<gene>
    <name evidence="11" type="ORF">GCM10010178_39970</name>
</gene>
<keyword evidence="4 10" id="KW-0378">Hydrolase</keyword>
<protein>
    <recommendedName>
        <fullName evidence="3 10">Beta-glucosidase</fullName>
        <ecNumber evidence="3 10">3.2.1.21</ecNumber>
    </recommendedName>
</protein>
<dbReference type="PANTHER" id="PTHR10353">
    <property type="entry name" value="GLYCOSYL HYDROLASE"/>
    <property type="match status" value="1"/>
</dbReference>
<organism evidence="11 12">
    <name type="scientific">Lentzea flava</name>
    <dbReference type="NCBI Taxonomy" id="103732"/>
    <lineage>
        <taxon>Bacteria</taxon>
        <taxon>Bacillati</taxon>
        <taxon>Actinomycetota</taxon>
        <taxon>Actinomycetes</taxon>
        <taxon>Pseudonocardiales</taxon>
        <taxon>Pseudonocardiaceae</taxon>
        <taxon>Lentzea</taxon>
    </lineage>
</organism>
<evidence type="ECO:0000256" key="4">
    <source>
        <dbReference type="ARBA" id="ARBA00022801"/>
    </source>
</evidence>
<evidence type="ECO:0000313" key="11">
    <source>
        <dbReference type="EMBL" id="GGU43459.1"/>
    </source>
</evidence>
<evidence type="ECO:0000256" key="6">
    <source>
        <dbReference type="ARBA" id="ARBA00023277"/>
    </source>
</evidence>
<dbReference type="PRINTS" id="PR00131">
    <property type="entry name" value="GLHYDRLASE1"/>
</dbReference>
<dbReference type="Gene3D" id="3.20.20.80">
    <property type="entry name" value="Glycosidases"/>
    <property type="match status" value="1"/>
</dbReference>
<dbReference type="SUPFAM" id="SSF51445">
    <property type="entry name" value="(Trans)glycosidases"/>
    <property type="match status" value="1"/>
</dbReference>
<dbReference type="EMBL" id="BMRE01000016">
    <property type="protein sequence ID" value="GGU43459.1"/>
    <property type="molecule type" value="Genomic_DNA"/>
</dbReference>
<dbReference type="InterPro" id="IPR001360">
    <property type="entry name" value="Glyco_hydro_1"/>
</dbReference>
<evidence type="ECO:0000256" key="5">
    <source>
        <dbReference type="ARBA" id="ARBA00023001"/>
    </source>
</evidence>
<dbReference type="InterPro" id="IPR017736">
    <property type="entry name" value="Glyco_hydro_1_beta-glucosidase"/>
</dbReference>
<comment type="catalytic activity">
    <reaction evidence="1 10">
        <text>Hydrolysis of terminal, non-reducing beta-D-glucosyl residues with release of beta-D-glucose.</text>
        <dbReference type="EC" id="3.2.1.21"/>
    </reaction>
</comment>
<dbReference type="PROSITE" id="PS00653">
    <property type="entry name" value="GLYCOSYL_HYDROL_F1_2"/>
    <property type="match status" value="1"/>
</dbReference>
<sequence length="437" mass="48074">MTFDPGFLWGAATSSYQIEGAVAEDGRLPSIWDTFCATPGKVDNGDTGDVAADHYHRYRDDIGLMAGLGLNAYRFSIAWPRVQPTGSGAINQAGLDFYCRLVDALLEKDIQPWATLYHWDLPQPLEDAGGWPERDTAQRFADYAAAVHDALSDRISHWTTLNEPWCSAFLGYATGRHAPGRRDGAAAVRATHHLLLAHGLATQAMPDSRVGITLNLSHVTAASAADQDAARRIDGMQNRIFLDPLLRGCYPDDVLADLAPVTDFTHVQEGDLKAIATPLDFLGVNYYSPMLVADGDTPANTAYVGSDHVRQLDGGRSRTSIGWEIDATGLEQLLVRLDTDYPVPPIYITENGAAFDEPVHDQDRIDYLEGHLRACATAARHGVPLRGYFVWSLLDNFEWSFGYAQRFGIVHVDYDTQVRTLKDSGHWYAAVIARNGL</sequence>